<sequence length="1463" mass="169122">MTRVRQHSRKGNLLPTINKVVAKVNRMKRMKILKTRRLQSSSYRKHINPSIATDRARSRNIETNILHDNDEVETISTTRLIPNEFHQASTSKTNAYIQKITVPTQHKRTCFEPSYFSGPQFICEFCNAAMWYDERIDVSKYTSNTKFNMCCKQGLISLPKLKITPPFLKELLDADVETKCSKFKEQIRIYNSIFQFTSIGGVVDNSINQTAGPYVFKLSGQNYHRLGSLLPTIGEKPKFAQLYMVESNAELAYRLSCFGTTEDSQGLDKEIICGLTNMLNECNETVKVFRTAKELHEQFKELPVRIRFLAARGMKAHNYSLPTTPEIAALIIGDFGIGEHGRDIIVEHRQQGLKRISDIHPLFMPLQYPLLFPYGEDCFHLNIPYKESPARKKLGRLYLTMREYYAYLIQQRYMETNTLLRGGRLFQQFIVDCYAIIEEARLRYIRDHQTTLRTDMYKTVRDAMTQEDVNANSIGKRVILPASFIPGPRYMFEKYQDAMAICRYYGYPNLFITFTCNPRWPEISDALRSVKGQRPEERPDIVSRVFHIKLRHLIDDLTKKRHFGNSKAVVYTVEFQKRGLPHVHVLLWLQRENSFMTPAEIDNIVSAELPNKEIDTIGYEAVTSFMLHGPCGTANLQAPCMVDGKCKKFYPKQFRTSTTIDEDGFPQYRRRDTSITAIQKNIELDNRFVIPHNVDLIVRYQSHINVEICNRTRTVKYLFKYISKGPDRVKAVFETSTSNKIDEVQNYLDCRYLSAYESCWRLFEFPIHHREPSVQRLLIHLPEEHNIYFSDKQTIHGIATTPNIEKTMFTEWMLTNQIDDRGKMLLYADFPTKFTWDKKQKKWHFRKGGKTIGRIIHVHPALGEIYFLRLLLNEIKGPKTYDDLRTIDGITYQTYREACFTLGLLGDDNEWSNALMQAAQWATGAELQQLFVTIILFCEVGDKKTLFLKNWHLLADDIQYRLRKTFHKPNYKIPDEYLKNYLLVALEDILHKHSSSLQENDLPLPQSVNMSNISNHLFQEEMSYNINQLQKDHLSMLGKLNQEQLIIYAKILETVNTGEGGMFFVYGHGGTGKTFLWNTIISKIRSEGKIVLAVASSGIASLLLPGGRTAHSRFKIPVNIDECSTCQINKQTQLAQLIEQTTLIVWDEAPMIHRHCLEALSKTLQDLLSETNLEGIIKPFGGKTIILGGDFRQTLPVIQHGTRSDIINAAITHSHLWKYCTVFKLKTNMRLQQNNLDEAARYQLQAFADWLLKIGDGNVPSVDSNDDEEGDCIEIPQEFLIQSPRDPIEAIIDAIYQHFDMNYTDANFLRQRAIITTYNETVDKINEVMIQRIKTPEKTYLSSDYISKSSTDADAHESLYSIEFLNTLKIIMSMQNSKWPFIMCRKQFPIRLSYAMTINKSQGQTLDLVGLYLPRPVFSHGQLYVALSRVTSSRGLKILILDNNGKYTNKTRNVVYREIFENI</sequence>
<keyword evidence="1" id="KW-0347">Helicase</keyword>
<keyword evidence="2" id="KW-1185">Reference proteome</keyword>
<dbReference type="EC" id="3.6.4.12" evidence="1"/>
<name>A0ACB7UYX9_DIOAL</name>
<keyword evidence="1" id="KW-0378">Hydrolase</keyword>
<gene>
    <name evidence="1" type="ORF">IHE45_13G080900</name>
</gene>
<dbReference type="Proteomes" id="UP000827976">
    <property type="component" value="Chromosome 13"/>
</dbReference>
<evidence type="ECO:0000313" key="1">
    <source>
        <dbReference type="EMBL" id="KAH7666131.1"/>
    </source>
</evidence>
<proteinExistence type="predicted"/>
<accession>A0ACB7UYX9</accession>
<comment type="caution">
    <text evidence="1">The sequence shown here is derived from an EMBL/GenBank/DDBJ whole genome shotgun (WGS) entry which is preliminary data.</text>
</comment>
<protein>
    <submittedName>
        <fullName evidence="1">DNA helicase protein</fullName>
        <ecNumber evidence="1">3.6.4.12</ecNumber>
    </submittedName>
</protein>
<organism evidence="1 2">
    <name type="scientific">Dioscorea alata</name>
    <name type="common">Purple yam</name>
    <dbReference type="NCBI Taxonomy" id="55571"/>
    <lineage>
        <taxon>Eukaryota</taxon>
        <taxon>Viridiplantae</taxon>
        <taxon>Streptophyta</taxon>
        <taxon>Embryophyta</taxon>
        <taxon>Tracheophyta</taxon>
        <taxon>Spermatophyta</taxon>
        <taxon>Magnoliopsida</taxon>
        <taxon>Liliopsida</taxon>
        <taxon>Dioscoreales</taxon>
        <taxon>Dioscoreaceae</taxon>
        <taxon>Dioscorea</taxon>
    </lineage>
</organism>
<keyword evidence="1" id="KW-0547">Nucleotide-binding</keyword>
<evidence type="ECO:0000313" key="2">
    <source>
        <dbReference type="Proteomes" id="UP000827976"/>
    </source>
</evidence>
<dbReference type="EMBL" id="CM037023">
    <property type="protein sequence ID" value="KAH7666131.1"/>
    <property type="molecule type" value="Genomic_DNA"/>
</dbReference>
<reference evidence="2" key="1">
    <citation type="journal article" date="2022" name="Nat. Commun.">
        <title>Chromosome evolution and the genetic basis of agronomically important traits in greater yam.</title>
        <authorList>
            <person name="Bredeson J.V."/>
            <person name="Lyons J.B."/>
            <person name="Oniyinde I.O."/>
            <person name="Okereke N.R."/>
            <person name="Kolade O."/>
            <person name="Nnabue I."/>
            <person name="Nwadili C.O."/>
            <person name="Hribova E."/>
            <person name="Parker M."/>
            <person name="Nwogha J."/>
            <person name="Shu S."/>
            <person name="Carlson J."/>
            <person name="Kariba R."/>
            <person name="Muthemba S."/>
            <person name="Knop K."/>
            <person name="Barton G.J."/>
            <person name="Sherwood A.V."/>
            <person name="Lopez-Montes A."/>
            <person name="Asiedu R."/>
            <person name="Jamnadass R."/>
            <person name="Muchugi A."/>
            <person name="Goodstein D."/>
            <person name="Egesi C.N."/>
            <person name="Featherston J."/>
            <person name="Asfaw A."/>
            <person name="Simpson G.G."/>
            <person name="Dolezel J."/>
            <person name="Hendre P.S."/>
            <person name="Van Deynze A."/>
            <person name="Kumar P.L."/>
            <person name="Obidiegwu J.E."/>
            <person name="Bhattacharjee R."/>
            <person name="Rokhsar D.S."/>
        </authorList>
    </citation>
    <scope>NUCLEOTIDE SEQUENCE [LARGE SCALE GENOMIC DNA]</scope>
    <source>
        <strain evidence="2">cv. TDa95/00328</strain>
    </source>
</reference>
<keyword evidence="1" id="KW-0067">ATP-binding</keyword>